<evidence type="ECO:0000313" key="2">
    <source>
        <dbReference type="EMBL" id="PQP94990.1"/>
    </source>
</evidence>
<dbReference type="GO" id="GO:0003729">
    <property type="term" value="F:mRNA binding"/>
    <property type="evidence" value="ECO:0007669"/>
    <property type="project" value="TreeGrafter"/>
</dbReference>
<dbReference type="EMBL" id="PJQY01002288">
    <property type="protein sequence ID" value="PQP94990.1"/>
    <property type="molecule type" value="Genomic_DNA"/>
</dbReference>
<dbReference type="SUPFAM" id="SSF55159">
    <property type="entry name" value="eIF1-like"/>
    <property type="match status" value="1"/>
</dbReference>
<feature type="compositionally biased region" description="Basic and acidic residues" evidence="1">
    <location>
        <begin position="75"/>
        <end position="95"/>
    </location>
</feature>
<proteinExistence type="predicted"/>
<comment type="caution">
    <text evidence="2">The sequence shown here is derived from an EMBL/GenBank/DDBJ whole genome shotgun (WGS) entry which is preliminary data.</text>
</comment>
<organism evidence="2 3">
    <name type="scientific">Prunus yedoensis var. nudiflora</name>
    <dbReference type="NCBI Taxonomy" id="2094558"/>
    <lineage>
        <taxon>Eukaryota</taxon>
        <taxon>Viridiplantae</taxon>
        <taxon>Streptophyta</taxon>
        <taxon>Embryophyta</taxon>
        <taxon>Tracheophyta</taxon>
        <taxon>Spermatophyta</taxon>
        <taxon>Magnoliopsida</taxon>
        <taxon>eudicotyledons</taxon>
        <taxon>Gunneridae</taxon>
        <taxon>Pentapetalae</taxon>
        <taxon>rosids</taxon>
        <taxon>fabids</taxon>
        <taxon>Rosales</taxon>
        <taxon>Rosaceae</taxon>
        <taxon>Amygdaloideae</taxon>
        <taxon>Amygdaleae</taxon>
        <taxon>Prunus</taxon>
    </lineage>
</organism>
<dbReference type="OrthoDB" id="277199at2759"/>
<dbReference type="GO" id="GO:0001731">
    <property type="term" value="P:formation of translation preinitiation complex"/>
    <property type="evidence" value="ECO:0007669"/>
    <property type="project" value="TreeGrafter"/>
</dbReference>
<dbReference type="GO" id="GO:0003743">
    <property type="term" value="F:translation initiation factor activity"/>
    <property type="evidence" value="ECO:0007669"/>
    <property type="project" value="InterPro"/>
</dbReference>
<evidence type="ECO:0000256" key="1">
    <source>
        <dbReference type="SAM" id="MobiDB-lite"/>
    </source>
</evidence>
<evidence type="ECO:0000313" key="3">
    <source>
        <dbReference type="Proteomes" id="UP000250321"/>
    </source>
</evidence>
<accession>A0A314XTW2</accession>
<name>A0A314XTW2_PRUYE</name>
<dbReference type="GO" id="GO:0002188">
    <property type="term" value="P:translation reinitiation"/>
    <property type="evidence" value="ECO:0007669"/>
    <property type="project" value="TreeGrafter"/>
</dbReference>
<dbReference type="Proteomes" id="UP000250321">
    <property type="component" value="Unassembled WGS sequence"/>
</dbReference>
<gene>
    <name evidence="2" type="ORF">Pyn_01143</name>
</gene>
<keyword evidence="3" id="KW-1185">Reference proteome</keyword>
<dbReference type="InterPro" id="IPR050318">
    <property type="entry name" value="DENR/SUI1_TIF"/>
</dbReference>
<dbReference type="PANTHER" id="PTHR12789:SF0">
    <property type="entry name" value="DENSITY-REGULATED PROTEIN"/>
    <property type="match status" value="1"/>
</dbReference>
<sequence>MYIPSSSRNHKHRLQFSDCVVEEKCKPWLIQNAPDLYPDLVKEANAKEADEVANQLQSTGISSGGDGAASSSAPKQEEVKRLAGEKIKKKERQEVTTEKITRNKLKCITTMKGLELFGKLSSALHPLFSQTTIYEK</sequence>
<feature type="region of interest" description="Disordered" evidence="1">
    <location>
        <begin position="48"/>
        <end position="95"/>
    </location>
</feature>
<protein>
    <submittedName>
        <fullName evidence="2">Translation machinery-associated protein 22</fullName>
    </submittedName>
</protein>
<dbReference type="STRING" id="2094558.A0A314XTW2"/>
<dbReference type="InterPro" id="IPR036877">
    <property type="entry name" value="SUI1_dom_sf"/>
</dbReference>
<dbReference type="AlphaFoldDB" id="A0A314XTW2"/>
<reference evidence="2 3" key="1">
    <citation type="submission" date="2018-02" db="EMBL/GenBank/DDBJ databases">
        <title>Draft genome of wild Prunus yedoensis var. nudiflora.</title>
        <authorList>
            <person name="Baek S."/>
            <person name="Kim J.-H."/>
            <person name="Choi K."/>
            <person name="Kim G.-B."/>
            <person name="Cho A."/>
            <person name="Jang H."/>
            <person name="Shin C.-H."/>
            <person name="Yu H.-J."/>
            <person name="Mun J.-H."/>
        </authorList>
    </citation>
    <scope>NUCLEOTIDE SEQUENCE [LARGE SCALE GENOMIC DNA]</scope>
    <source>
        <strain evidence="3">cv. Jeju island</strain>
        <tissue evidence="2">Leaf</tissue>
    </source>
</reference>
<dbReference type="PANTHER" id="PTHR12789">
    <property type="entry name" value="DENSITY-REGULATED PROTEIN HOMOLOG"/>
    <property type="match status" value="1"/>
</dbReference>